<reference evidence="6 7" key="1">
    <citation type="submission" date="2024-05" db="EMBL/GenBank/DDBJ databases">
        <title>Genetic variation in Jamaican populations of the coffee berry borer (Hypothenemus hampei).</title>
        <authorList>
            <person name="Errbii M."/>
            <person name="Myrie A."/>
        </authorList>
    </citation>
    <scope>NUCLEOTIDE SEQUENCE [LARGE SCALE GENOMIC DNA]</scope>
    <source>
        <strain evidence="6">JA-Hopewell-2020-01-JO</strain>
        <tissue evidence="6">Whole body</tissue>
    </source>
</reference>
<dbReference type="Gene3D" id="2.130.10.10">
    <property type="entry name" value="YVTN repeat-like/Quinoprotein amine dehydrogenase"/>
    <property type="match status" value="2"/>
</dbReference>
<keyword evidence="1" id="KW-0597">Phosphoprotein</keyword>
<proteinExistence type="predicted"/>
<name>A0ABD1E5A5_HYPHA</name>
<evidence type="ECO:0000256" key="5">
    <source>
        <dbReference type="SAM" id="MobiDB-lite"/>
    </source>
</evidence>
<keyword evidence="3" id="KW-0677">Repeat</keyword>
<feature type="repeat" description="WD" evidence="4">
    <location>
        <begin position="219"/>
        <end position="261"/>
    </location>
</feature>
<feature type="region of interest" description="Disordered" evidence="5">
    <location>
        <begin position="49"/>
        <end position="69"/>
    </location>
</feature>
<feature type="compositionally biased region" description="Polar residues" evidence="5">
    <location>
        <begin position="59"/>
        <end position="69"/>
    </location>
</feature>
<dbReference type="EMBL" id="JBDJPC010000011">
    <property type="protein sequence ID" value="KAL1489858.1"/>
    <property type="molecule type" value="Genomic_DNA"/>
</dbReference>
<dbReference type="PROSITE" id="PS50294">
    <property type="entry name" value="WD_REPEATS_REGION"/>
    <property type="match status" value="2"/>
</dbReference>
<evidence type="ECO:0000256" key="4">
    <source>
        <dbReference type="PROSITE-ProRule" id="PRU00221"/>
    </source>
</evidence>
<evidence type="ECO:0008006" key="8">
    <source>
        <dbReference type="Google" id="ProtNLM"/>
    </source>
</evidence>
<dbReference type="InterPro" id="IPR044285">
    <property type="entry name" value="PWP1"/>
</dbReference>
<dbReference type="Proteomes" id="UP001566132">
    <property type="component" value="Unassembled WGS sequence"/>
</dbReference>
<protein>
    <recommendedName>
        <fullName evidence="8">Periodic tryptophan protein 1 homolog</fullName>
    </recommendedName>
</protein>
<feature type="repeat" description="WD" evidence="4">
    <location>
        <begin position="346"/>
        <end position="381"/>
    </location>
</feature>
<dbReference type="Pfam" id="PF00400">
    <property type="entry name" value="WD40"/>
    <property type="match status" value="2"/>
</dbReference>
<keyword evidence="7" id="KW-1185">Reference proteome</keyword>
<evidence type="ECO:0000256" key="2">
    <source>
        <dbReference type="ARBA" id="ARBA00022574"/>
    </source>
</evidence>
<evidence type="ECO:0000313" key="7">
    <source>
        <dbReference type="Proteomes" id="UP001566132"/>
    </source>
</evidence>
<dbReference type="PROSITE" id="PS00678">
    <property type="entry name" value="WD_REPEATS_1"/>
    <property type="match status" value="2"/>
</dbReference>
<dbReference type="PROSITE" id="PS50082">
    <property type="entry name" value="WD_REPEATS_2"/>
    <property type="match status" value="2"/>
</dbReference>
<evidence type="ECO:0000313" key="6">
    <source>
        <dbReference type="EMBL" id="KAL1489858.1"/>
    </source>
</evidence>
<organism evidence="6 7">
    <name type="scientific">Hypothenemus hampei</name>
    <name type="common">Coffee berry borer</name>
    <dbReference type="NCBI Taxonomy" id="57062"/>
    <lineage>
        <taxon>Eukaryota</taxon>
        <taxon>Metazoa</taxon>
        <taxon>Ecdysozoa</taxon>
        <taxon>Arthropoda</taxon>
        <taxon>Hexapoda</taxon>
        <taxon>Insecta</taxon>
        <taxon>Pterygota</taxon>
        <taxon>Neoptera</taxon>
        <taxon>Endopterygota</taxon>
        <taxon>Coleoptera</taxon>
        <taxon>Polyphaga</taxon>
        <taxon>Cucujiformia</taxon>
        <taxon>Curculionidae</taxon>
        <taxon>Scolytinae</taxon>
        <taxon>Hypothenemus</taxon>
    </lineage>
</organism>
<dbReference type="SMART" id="SM00320">
    <property type="entry name" value="WD40"/>
    <property type="match status" value="6"/>
</dbReference>
<comment type="caution">
    <text evidence="6">The sequence shown here is derived from an EMBL/GenBank/DDBJ whole genome shotgun (WGS) entry which is preliminary data.</text>
</comment>
<dbReference type="PANTHER" id="PTHR14091:SF0">
    <property type="entry name" value="PERIODIC TRYPTOPHAN PROTEIN 1 HOMOLOG"/>
    <property type="match status" value="1"/>
</dbReference>
<dbReference type="PANTHER" id="PTHR14091">
    <property type="entry name" value="PERIODIC TRYPTOPHAN PROTEIN 1"/>
    <property type="match status" value="1"/>
</dbReference>
<sequence length="464" mass="52242">MENESESNIQFIPCLKWVKRGVANPNPEKVQLSKDELVQIIKDTKEKLKIKEGEGNGDIETQPTTSKASTDEFNFETYDMDDDGNPAYALGIHSLAELPTEDAENHFSESDDSEKEDDLIKPSDNLILVGRVSGDASVLEVWVFNEETESLYVHHDFFLPEFPLCLEWLNYEPNHPSGNYCAIGSMGSVIEVWDIDIINCIEPAFRLGTTGISKKKRDRVGHTDAVLALAWNKNFEHVLASGSVDKSILLWDMETQKPNTTINVFDEKVQCLEWHRFEGQTLLAGGCDEKARVFDCRNPENHQTWNLNGEAERLTWNPLEPFSFVSGTNKGFIECFDCRKGQLWSVQAHEKEVTGLSISGQCPGLLVTASPDETVKTWDFNLTNAPILVNEREFKLGNIHCLELCPDSPFTLAAGGDKKSNNFCVFDLQNIDPVKAVFSSRQLLQLISDENIKVEESNEDNKQM</sequence>
<dbReference type="SUPFAM" id="SSF50978">
    <property type="entry name" value="WD40 repeat-like"/>
    <property type="match status" value="1"/>
</dbReference>
<evidence type="ECO:0000256" key="1">
    <source>
        <dbReference type="ARBA" id="ARBA00022553"/>
    </source>
</evidence>
<dbReference type="InterPro" id="IPR036322">
    <property type="entry name" value="WD40_repeat_dom_sf"/>
</dbReference>
<dbReference type="InterPro" id="IPR019775">
    <property type="entry name" value="WD40_repeat_CS"/>
</dbReference>
<accession>A0ABD1E5A5</accession>
<evidence type="ECO:0000256" key="3">
    <source>
        <dbReference type="ARBA" id="ARBA00022737"/>
    </source>
</evidence>
<dbReference type="InterPro" id="IPR015943">
    <property type="entry name" value="WD40/YVTN_repeat-like_dom_sf"/>
</dbReference>
<dbReference type="InterPro" id="IPR001680">
    <property type="entry name" value="WD40_rpt"/>
</dbReference>
<keyword evidence="2 4" id="KW-0853">WD repeat</keyword>
<gene>
    <name evidence="6" type="ORF">ABEB36_013787</name>
</gene>
<dbReference type="AlphaFoldDB" id="A0ABD1E5A5"/>